<reference evidence="2" key="1">
    <citation type="journal article" date="2019" name="Int. J. Syst. Evol. Microbiol.">
        <title>The Global Catalogue of Microorganisms (GCM) 10K type strain sequencing project: providing services to taxonomists for standard genome sequencing and annotation.</title>
        <authorList>
            <consortium name="The Broad Institute Genomics Platform"/>
            <consortium name="The Broad Institute Genome Sequencing Center for Infectious Disease"/>
            <person name="Wu L."/>
            <person name="Ma J."/>
        </authorList>
    </citation>
    <scope>NUCLEOTIDE SEQUENCE [LARGE SCALE GENOMIC DNA]</scope>
    <source>
        <strain evidence="2">JCM 18542</strain>
    </source>
</reference>
<gene>
    <name evidence="1" type="ORF">GCM10023353_34660</name>
</gene>
<accession>A0ABP9CZN9</accession>
<evidence type="ECO:0000313" key="2">
    <source>
        <dbReference type="Proteomes" id="UP001500839"/>
    </source>
</evidence>
<comment type="caution">
    <text evidence="1">The sequence shown here is derived from an EMBL/GenBank/DDBJ whole genome shotgun (WGS) entry which is preliminary data.</text>
</comment>
<evidence type="ECO:0000313" key="1">
    <source>
        <dbReference type="EMBL" id="GAA4823067.1"/>
    </source>
</evidence>
<dbReference type="EMBL" id="BAABKQ010000001">
    <property type="protein sequence ID" value="GAA4823067.1"/>
    <property type="molecule type" value="Genomic_DNA"/>
</dbReference>
<name>A0ABP9CZN9_9ACTN</name>
<keyword evidence="2" id="KW-1185">Reference proteome</keyword>
<sequence length="58" mass="5524">MISDSLGNLLGIAKGSLTNLGGSIGDQAGNGIGSIADNLNPILDGIATGSRQGEGGGK</sequence>
<dbReference type="RefSeq" id="WP_200172323.1">
    <property type="nucleotide sequence ID" value="NZ_BAABKQ010000001.1"/>
</dbReference>
<protein>
    <submittedName>
        <fullName evidence="1">Uncharacterized protein</fullName>
    </submittedName>
</protein>
<organism evidence="1 2">
    <name type="scientific">Tomitella cavernea</name>
    <dbReference type="NCBI Taxonomy" id="1387982"/>
    <lineage>
        <taxon>Bacteria</taxon>
        <taxon>Bacillati</taxon>
        <taxon>Actinomycetota</taxon>
        <taxon>Actinomycetes</taxon>
        <taxon>Mycobacteriales</taxon>
        <taxon>Tomitella</taxon>
    </lineage>
</organism>
<proteinExistence type="predicted"/>
<dbReference type="Proteomes" id="UP001500839">
    <property type="component" value="Unassembled WGS sequence"/>
</dbReference>